<feature type="domain" description="Histidine kinase" evidence="14">
    <location>
        <begin position="98"/>
        <end position="311"/>
    </location>
</feature>
<dbReference type="GO" id="GO:0005886">
    <property type="term" value="C:plasma membrane"/>
    <property type="evidence" value="ECO:0007669"/>
    <property type="project" value="TreeGrafter"/>
</dbReference>
<evidence type="ECO:0000256" key="10">
    <source>
        <dbReference type="ARBA" id="ARBA00022989"/>
    </source>
</evidence>
<evidence type="ECO:0000256" key="8">
    <source>
        <dbReference type="ARBA" id="ARBA00022777"/>
    </source>
</evidence>
<dbReference type="GO" id="GO:0000155">
    <property type="term" value="F:phosphorelay sensor kinase activity"/>
    <property type="evidence" value="ECO:0007669"/>
    <property type="project" value="InterPro"/>
</dbReference>
<comment type="subcellular location">
    <subcellularLocation>
        <location evidence="2">Membrane</location>
    </subcellularLocation>
</comment>
<proteinExistence type="predicted"/>
<dbReference type="SUPFAM" id="SSF47384">
    <property type="entry name" value="Homodimeric domain of signal transducing histidine kinase"/>
    <property type="match status" value="1"/>
</dbReference>
<dbReference type="EC" id="2.7.13.3" evidence="3"/>
<reference evidence="15 16" key="1">
    <citation type="journal article" date="2014" name="Genome Announc.">
        <title>Draft genome sequences of the altered schaedler flora, a defined bacterial community from gnotobiotic mice.</title>
        <authorList>
            <person name="Wannemuehler M.J."/>
            <person name="Overstreet A.M."/>
            <person name="Ward D.V."/>
            <person name="Phillips G.J."/>
        </authorList>
    </citation>
    <scope>NUCLEOTIDE SEQUENCE [LARGE SCALE GENOMIC DNA]</scope>
    <source>
        <strain evidence="15 16">ASF492</strain>
    </source>
</reference>
<keyword evidence="9" id="KW-0067">ATP-binding</keyword>
<dbReference type="HOGENOM" id="CLU_000445_89_3_9"/>
<dbReference type="FunFam" id="3.30.565.10:FF:000013">
    <property type="entry name" value="Two-component sensor histidine kinase"/>
    <property type="match status" value="1"/>
</dbReference>
<dbReference type="InterPro" id="IPR050351">
    <property type="entry name" value="BphY/WalK/GraS-like"/>
</dbReference>
<evidence type="ECO:0000256" key="11">
    <source>
        <dbReference type="ARBA" id="ARBA00023012"/>
    </source>
</evidence>
<dbReference type="Gene3D" id="1.10.287.130">
    <property type="match status" value="1"/>
</dbReference>
<dbReference type="SMART" id="SM00388">
    <property type="entry name" value="HisKA"/>
    <property type="match status" value="1"/>
</dbReference>
<evidence type="ECO:0000313" key="15">
    <source>
        <dbReference type="EMBL" id="EMZ27034.1"/>
    </source>
</evidence>
<dbReference type="SMART" id="SM00387">
    <property type="entry name" value="HATPase_c"/>
    <property type="match status" value="1"/>
</dbReference>
<dbReference type="CDD" id="cd00082">
    <property type="entry name" value="HisKA"/>
    <property type="match status" value="1"/>
</dbReference>
<dbReference type="eggNOG" id="COG2205">
    <property type="taxonomic scope" value="Bacteria"/>
</dbReference>
<dbReference type="PRINTS" id="PR00344">
    <property type="entry name" value="BCTRLSENSOR"/>
</dbReference>
<evidence type="ECO:0000256" key="6">
    <source>
        <dbReference type="ARBA" id="ARBA00022692"/>
    </source>
</evidence>
<dbReference type="Proteomes" id="UP000012589">
    <property type="component" value="Unassembled WGS sequence"/>
</dbReference>
<evidence type="ECO:0000313" key="16">
    <source>
        <dbReference type="Proteomes" id="UP000012589"/>
    </source>
</evidence>
<dbReference type="InterPro" id="IPR036097">
    <property type="entry name" value="HisK_dim/P_sf"/>
</dbReference>
<keyword evidence="5" id="KW-0808">Transferase</keyword>
<dbReference type="SUPFAM" id="SSF55874">
    <property type="entry name" value="ATPase domain of HSP90 chaperone/DNA topoisomerase II/histidine kinase"/>
    <property type="match status" value="1"/>
</dbReference>
<keyword evidence="12 13" id="KW-0472">Membrane</keyword>
<dbReference type="InterPro" id="IPR004358">
    <property type="entry name" value="Sig_transdc_His_kin-like_C"/>
</dbReference>
<dbReference type="InterPro" id="IPR003661">
    <property type="entry name" value="HisK_dim/P_dom"/>
</dbReference>
<dbReference type="PANTHER" id="PTHR45453:SF1">
    <property type="entry name" value="PHOSPHATE REGULON SENSOR PROTEIN PHOR"/>
    <property type="match status" value="1"/>
</dbReference>
<dbReference type="GO" id="GO:0016036">
    <property type="term" value="P:cellular response to phosphate starvation"/>
    <property type="evidence" value="ECO:0007669"/>
    <property type="project" value="TreeGrafter"/>
</dbReference>
<accession>N2ARB1</accession>
<evidence type="ECO:0000256" key="4">
    <source>
        <dbReference type="ARBA" id="ARBA00022553"/>
    </source>
</evidence>
<sequence>MSGQTIFFFLLIVITVLTLVVLYQRFAFRRGIQTKLIQISRKLEEISESDSDEKVMVFTDEPVLMELTGEINRLLLDRQKAKAEFRRGEIASKKMLANISHDIKTPLTVILGYLEIMRLTGADDEMLKKVEAKAKQVVDMINQFFTLAKLEAGDTNITLSRINVSEICRESALGFYEILLQKDFEVELSIPERGIFVQGDKEALQRILFNLLSNAVRYGGDGKYLGIFLREEKNSVLIDVTDRGKGIQKEFADRIFERLYTMEDSRNREVQGNGLGLTIAKNLALQLGGDIYLDSIPGTKTTFTVRLKKINY</sequence>
<dbReference type="PATRIC" id="fig|1235802.3.peg.2635"/>
<evidence type="ECO:0000256" key="13">
    <source>
        <dbReference type="SAM" id="Phobius"/>
    </source>
</evidence>
<evidence type="ECO:0000256" key="7">
    <source>
        <dbReference type="ARBA" id="ARBA00022741"/>
    </source>
</evidence>
<evidence type="ECO:0000256" key="1">
    <source>
        <dbReference type="ARBA" id="ARBA00000085"/>
    </source>
</evidence>
<comment type="caution">
    <text evidence="15">The sequence shown here is derived from an EMBL/GenBank/DDBJ whole genome shotgun (WGS) entry which is preliminary data.</text>
</comment>
<dbReference type="OrthoDB" id="335833at2"/>
<dbReference type="Pfam" id="PF00512">
    <property type="entry name" value="HisKA"/>
    <property type="match status" value="1"/>
</dbReference>
<evidence type="ECO:0000256" key="3">
    <source>
        <dbReference type="ARBA" id="ARBA00012438"/>
    </source>
</evidence>
<dbReference type="AlphaFoldDB" id="N2ARB1"/>
<organism evidence="15 16">
    <name type="scientific">Eubacterium plexicaudatum ASF492</name>
    <dbReference type="NCBI Taxonomy" id="1235802"/>
    <lineage>
        <taxon>Bacteria</taxon>
        <taxon>Bacillati</taxon>
        <taxon>Bacillota</taxon>
        <taxon>Clostridia</taxon>
        <taxon>Eubacteriales</taxon>
        <taxon>Eubacteriaceae</taxon>
        <taxon>Eubacterium</taxon>
    </lineage>
</organism>
<dbReference type="PANTHER" id="PTHR45453">
    <property type="entry name" value="PHOSPHATE REGULON SENSOR PROTEIN PHOR"/>
    <property type="match status" value="1"/>
</dbReference>
<dbReference type="GO" id="GO:0004721">
    <property type="term" value="F:phosphoprotein phosphatase activity"/>
    <property type="evidence" value="ECO:0007669"/>
    <property type="project" value="TreeGrafter"/>
</dbReference>
<keyword evidence="4" id="KW-0597">Phosphoprotein</keyword>
<dbReference type="InterPro" id="IPR036890">
    <property type="entry name" value="HATPase_C_sf"/>
</dbReference>
<keyword evidence="7" id="KW-0547">Nucleotide-binding</keyword>
<keyword evidence="11" id="KW-0902">Two-component regulatory system</keyword>
<evidence type="ECO:0000256" key="9">
    <source>
        <dbReference type="ARBA" id="ARBA00022840"/>
    </source>
</evidence>
<keyword evidence="10 13" id="KW-1133">Transmembrane helix</keyword>
<feature type="transmembrane region" description="Helical" evidence="13">
    <location>
        <begin position="6"/>
        <end position="23"/>
    </location>
</feature>
<comment type="catalytic activity">
    <reaction evidence="1">
        <text>ATP + protein L-histidine = ADP + protein N-phospho-L-histidine.</text>
        <dbReference type="EC" id="2.7.13.3"/>
    </reaction>
</comment>
<evidence type="ECO:0000256" key="2">
    <source>
        <dbReference type="ARBA" id="ARBA00004370"/>
    </source>
</evidence>
<name>N2ARB1_9FIRM</name>
<gene>
    <name evidence="15" type="ORF">C823_02493</name>
</gene>
<protein>
    <recommendedName>
        <fullName evidence="3">histidine kinase</fullName>
        <ecNumber evidence="3">2.7.13.3</ecNumber>
    </recommendedName>
</protein>
<evidence type="ECO:0000259" key="14">
    <source>
        <dbReference type="PROSITE" id="PS50109"/>
    </source>
</evidence>
<dbReference type="PROSITE" id="PS50109">
    <property type="entry name" value="HIS_KIN"/>
    <property type="match status" value="1"/>
</dbReference>
<keyword evidence="16" id="KW-1185">Reference proteome</keyword>
<dbReference type="InterPro" id="IPR003594">
    <property type="entry name" value="HATPase_dom"/>
</dbReference>
<evidence type="ECO:0000256" key="5">
    <source>
        <dbReference type="ARBA" id="ARBA00022679"/>
    </source>
</evidence>
<dbReference type="EMBL" id="AQFT01000074">
    <property type="protein sequence ID" value="EMZ27034.1"/>
    <property type="molecule type" value="Genomic_DNA"/>
</dbReference>
<dbReference type="InterPro" id="IPR005467">
    <property type="entry name" value="His_kinase_dom"/>
</dbReference>
<dbReference type="STRING" id="1235802.C823_02493"/>
<keyword evidence="6 13" id="KW-0812">Transmembrane</keyword>
<dbReference type="Gene3D" id="3.30.565.10">
    <property type="entry name" value="Histidine kinase-like ATPase, C-terminal domain"/>
    <property type="match status" value="1"/>
</dbReference>
<dbReference type="Pfam" id="PF02518">
    <property type="entry name" value="HATPase_c"/>
    <property type="match status" value="1"/>
</dbReference>
<dbReference type="GO" id="GO:0005524">
    <property type="term" value="F:ATP binding"/>
    <property type="evidence" value="ECO:0007669"/>
    <property type="project" value="UniProtKB-KW"/>
</dbReference>
<evidence type="ECO:0000256" key="12">
    <source>
        <dbReference type="ARBA" id="ARBA00023136"/>
    </source>
</evidence>
<keyword evidence="8" id="KW-0418">Kinase</keyword>